<protein>
    <submittedName>
        <fullName evidence="3">Transposase</fullName>
    </submittedName>
</protein>
<dbReference type="PANTHER" id="PTHR35004:SF8">
    <property type="entry name" value="TRANSPOSASE RV3428C-RELATED"/>
    <property type="match status" value="1"/>
</dbReference>
<gene>
    <name evidence="3" type="ordered locus">SM11_pC0107</name>
</gene>
<evidence type="ECO:0000256" key="1">
    <source>
        <dbReference type="SAM" id="MobiDB-lite"/>
    </source>
</evidence>
<dbReference type="PATRIC" id="fig|707241.3.peg.4112"/>
<feature type="domain" description="Transposase for insertion sequence element IS21-like C-terminal" evidence="2">
    <location>
        <begin position="23"/>
        <end position="93"/>
    </location>
</feature>
<reference evidence="3 4" key="1">
    <citation type="journal article" date="2011" name="J. Biotechnol.">
        <title>The complete genome sequence of the dominant Sinorhizobium meliloti field isolate SM11 extends the S. meliloti pan-genome.</title>
        <authorList>
            <person name="Schneiker-Bekel S."/>
            <person name="Wibberg D."/>
            <person name="Bekel T."/>
            <person name="Blom J."/>
            <person name="Linke B."/>
            <person name="Neuweger H."/>
            <person name="Stiens M."/>
            <person name="Vorholter F.J."/>
            <person name="Weidner S."/>
            <person name="Goesmann A."/>
            <person name="Puhler A."/>
            <person name="Schluter A."/>
        </authorList>
    </citation>
    <scope>NUCLEOTIDE SEQUENCE [LARGE SCALE GENOMIC DNA]</scope>
    <source>
        <strain evidence="3 4">SM11</strain>
        <plasmid evidence="4">pSmeSM11c</plasmid>
    </source>
</reference>
<dbReference type="Proteomes" id="UP000009045">
    <property type="component" value="Plasmid pSmeSM11c"/>
</dbReference>
<evidence type="ECO:0000313" key="4">
    <source>
        <dbReference type="Proteomes" id="UP000009045"/>
    </source>
</evidence>
<dbReference type="AlphaFoldDB" id="F7XB77"/>
<evidence type="ECO:0000259" key="2">
    <source>
        <dbReference type="Pfam" id="PF22483"/>
    </source>
</evidence>
<dbReference type="EMBL" id="CP001831">
    <property type="protein sequence ID" value="AEH81180.1"/>
    <property type="molecule type" value="Genomic_DNA"/>
</dbReference>
<dbReference type="PANTHER" id="PTHR35004">
    <property type="entry name" value="TRANSPOSASE RV3428C-RELATED"/>
    <property type="match status" value="1"/>
</dbReference>
<dbReference type="KEGG" id="smx:SM11_pC0107"/>
<keyword evidence="3" id="KW-0614">Plasmid</keyword>
<dbReference type="InterPro" id="IPR054353">
    <property type="entry name" value="IstA-like_C"/>
</dbReference>
<sequence length="212" mass="24254">MRRYGKSRRALFDEVERDQLKPLPSTPFEYAEWKVAKVPSRLPCRGRQDVSVPHALIGRRVDIRLTYRAVEIFFDHKRVASHIRSSQRSGHITVNEHMPKAHQRYANTTPHTLRREAAKVGTNTAIFIERLLCDRRHPEQGYRSAQGVLSLARRYESDRLELACERALVINALSYSSVANILRSGLDQAPAMSEAVKPAPPHGNIRGKTYYQ</sequence>
<accession>F7XB77</accession>
<dbReference type="Pfam" id="PF22483">
    <property type="entry name" value="Mu-transpos_C_2"/>
    <property type="match status" value="1"/>
</dbReference>
<dbReference type="HOGENOM" id="CLU_020626_3_3_5"/>
<proteinExistence type="predicted"/>
<geneLocation type="plasmid" evidence="3 4">
    <name>pSmeSM11c</name>
</geneLocation>
<feature type="region of interest" description="Disordered" evidence="1">
    <location>
        <begin position="193"/>
        <end position="212"/>
    </location>
</feature>
<name>F7XB77_SINMM</name>
<evidence type="ECO:0000313" key="3">
    <source>
        <dbReference type="EMBL" id="AEH81180.1"/>
    </source>
</evidence>
<organism evidence="3 4">
    <name type="scientific">Sinorhizobium meliloti (strain SM11)</name>
    <dbReference type="NCBI Taxonomy" id="707241"/>
    <lineage>
        <taxon>Bacteria</taxon>
        <taxon>Pseudomonadati</taxon>
        <taxon>Pseudomonadota</taxon>
        <taxon>Alphaproteobacteria</taxon>
        <taxon>Hyphomicrobiales</taxon>
        <taxon>Rhizobiaceae</taxon>
        <taxon>Sinorhizobium/Ensifer group</taxon>
        <taxon>Sinorhizobium</taxon>
    </lineage>
</organism>